<gene>
    <name evidence="3" type="ORF">AC478_03455</name>
</gene>
<reference evidence="4" key="1">
    <citation type="submission" date="2015-06" db="EMBL/GenBank/DDBJ databases">
        <title>New insights into the roles of widespread benthic archaea in carbon and nitrogen cycling.</title>
        <authorList>
            <person name="Lazar C.S."/>
            <person name="Baker B.J."/>
            <person name="Seitz K.W."/>
            <person name="Hyde A.S."/>
            <person name="Dick G.J."/>
            <person name="Hinrichs K.-U."/>
            <person name="Teske A.P."/>
        </authorList>
    </citation>
    <scope>NUCLEOTIDE SEQUENCE [LARGE SCALE GENOMIC DNA]</scope>
</reference>
<dbReference type="InterPro" id="IPR055945">
    <property type="entry name" value="DUF7523"/>
</dbReference>
<evidence type="ECO:0000256" key="1">
    <source>
        <dbReference type="SAM" id="Coils"/>
    </source>
</evidence>
<name>A0A0M0BQZ8_9ARCH</name>
<sequence>MTIAQNVRSHLQNKPYLLEALEKGIVNLSELSRQIQEELQIENMSAVKAALRRFSEELQKHKQKREEKVLQVLKRSAMAVYDRKSVIITTKEINTKTGMKVDLLGKVVYLLDRSDMPERTSALVKHDNCTMIVVHSPEELEATPGVVAFLTTLLAEQNVNIIEFISCWTETIIVVEKKDSLKAYEVLSNLVG</sequence>
<feature type="coiled-coil region" evidence="1">
    <location>
        <begin position="18"/>
        <end position="71"/>
    </location>
</feature>
<organism evidence="3 4">
    <name type="scientific">miscellaneous Crenarchaeota group-1 archaeon SG8-32-3</name>
    <dbReference type="NCBI Taxonomy" id="1685125"/>
    <lineage>
        <taxon>Archaea</taxon>
        <taxon>Candidatus Bathyarchaeota</taxon>
        <taxon>MCG-1</taxon>
    </lineage>
</organism>
<dbReference type="EMBL" id="LFWV01000046">
    <property type="protein sequence ID" value="KON30988.1"/>
    <property type="molecule type" value="Genomic_DNA"/>
</dbReference>
<proteinExistence type="predicted"/>
<feature type="domain" description="CASTOR ACT" evidence="2">
    <location>
        <begin position="126"/>
        <end position="188"/>
    </location>
</feature>
<dbReference type="Pfam" id="PF13840">
    <property type="entry name" value="ACT_7"/>
    <property type="match status" value="1"/>
</dbReference>
<protein>
    <recommendedName>
        <fullName evidence="2">CASTOR ACT domain-containing protein</fullName>
    </recommendedName>
</protein>
<dbReference type="AlphaFoldDB" id="A0A0M0BQZ8"/>
<dbReference type="InterPro" id="IPR027795">
    <property type="entry name" value="CASTOR_ACT_dom"/>
</dbReference>
<dbReference type="Proteomes" id="UP000054016">
    <property type="component" value="Unassembled WGS sequence"/>
</dbReference>
<dbReference type="Gene3D" id="3.30.2130.10">
    <property type="entry name" value="VC0802-like"/>
    <property type="match status" value="1"/>
</dbReference>
<keyword evidence="1" id="KW-0175">Coiled coil</keyword>
<comment type="caution">
    <text evidence="3">The sequence shown here is derived from an EMBL/GenBank/DDBJ whole genome shotgun (WGS) entry which is preliminary data.</text>
</comment>
<evidence type="ECO:0000313" key="3">
    <source>
        <dbReference type="EMBL" id="KON30988.1"/>
    </source>
</evidence>
<dbReference type="Pfam" id="PF24367">
    <property type="entry name" value="DUF7523"/>
    <property type="match status" value="1"/>
</dbReference>
<evidence type="ECO:0000259" key="2">
    <source>
        <dbReference type="Pfam" id="PF13840"/>
    </source>
</evidence>
<accession>A0A0M0BQZ8</accession>
<evidence type="ECO:0000313" key="4">
    <source>
        <dbReference type="Proteomes" id="UP000054016"/>
    </source>
</evidence>